<sequence length="157" mass="16787">MPAFLQVSPYVPQYLVNHLVFHKEHLLRHVGGDSRLSVPRHGLVFLPPLPVAVHGLQQRAHDVEVLLDKLQGDAQTQDPVFQASMVGSSSWGTVGDIATGVPVLLLPPPPDPDPAMAVQHPDVAGVDDQYGIRVQAGGQRSNGPDGQVAAARAMEYS</sequence>
<comment type="caution">
    <text evidence="2">The sequence shown here is derived from an EMBL/GenBank/DDBJ whole genome shotgun (WGS) entry which is preliminary data.</text>
</comment>
<keyword evidence="3" id="KW-1185">Reference proteome</keyword>
<proteinExistence type="predicted"/>
<evidence type="ECO:0000256" key="1">
    <source>
        <dbReference type="SAM" id="MobiDB-lite"/>
    </source>
</evidence>
<dbReference type="Proteomes" id="UP001392437">
    <property type="component" value="Unassembled WGS sequence"/>
</dbReference>
<name>A0AAW0RAN1_9PEZI</name>
<evidence type="ECO:0000313" key="2">
    <source>
        <dbReference type="EMBL" id="KAK8131955.1"/>
    </source>
</evidence>
<dbReference type="EMBL" id="JAQQWP010000001">
    <property type="protein sequence ID" value="KAK8131955.1"/>
    <property type="molecule type" value="Genomic_DNA"/>
</dbReference>
<accession>A0AAW0RAN1</accession>
<protein>
    <submittedName>
        <fullName evidence="2">Uncharacterized protein</fullName>
    </submittedName>
</protein>
<gene>
    <name evidence="2" type="ORF">PG999_000128</name>
</gene>
<organism evidence="2 3">
    <name type="scientific">Apiospora kogelbergensis</name>
    <dbReference type="NCBI Taxonomy" id="1337665"/>
    <lineage>
        <taxon>Eukaryota</taxon>
        <taxon>Fungi</taxon>
        <taxon>Dikarya</taxon>
        <taxon>Ascomycota</taxon>
        <taxon>Pezizomycotina</taxon>
        <taxon>Sordariomycetes</taxon>
        <taxon>Xylariomycetidae</taxon>
        <taxon>Amphisphaeriales</taxon>
        <taxon>Apiosporaceae</taxon>
        <taxon>Apiospora</taxon>
    </lineage>
</organism>
<feature type="region of interest" description="Disordered" evidence="1">
    <location>
        <begin position="135"/>
        <end position="157"/>
    </location>
</feature>
<evidence type="ECO:0000313" key="3">
    <source>
        <dbReference type="Proteomes" id="UP001392437"/>
    </source>
</evidence>
<dbReference type="AlphaFoldDB" id="A0AAW0RAN1"/>
<reference evidence="2 3" key="1">
    <citation type="submission" date="2023-01" db="EMBL/GenBank/DDBJ databases">
        <title>Analysis of 21 Apiospora genomes using comparative genomics revels a genus with tremendous synthesis potential of carbohydrate active enzymes and secondary metabolites.</title>
        <authorList>
            <person name="Sorensen T."/>
        </authorList>
    </citation>
    <scope>NUCLEOTIDE SEQUENCE [LARGE SCALE GENOMIC DNA]</scope>
    <source>
        <strain evidence="2 3">CBS 117206</strain>
    </source>
</reference>